<dbReference type="AlphaFoldDB" id="A0A9D4H050"/>
<evidence type="ECO:0000313" key="1">
    <source>
        <dbReference type="EMBL" id="KAH3826163.1"/>
    </source>
</evidence>
<comment type="caution">
    <text evidence="1">The sequence shown here is derived from an EMBL/GenBank/DDBJ whole genome shotgun (WGS) entry which is preliminary data.</text>
</comment>
<reference evidence="1" key="2">
    <citation type="submission" date="2020-11" db="EMBL/GenBank/DDBJ databases">
        <authorList>
            <person name="McCartney M.A."/>
            <person name="Auch B."/>
            <person name="Kono T."/>
            <person name="Mallez S."/>
            <person name="Becker A."/>
            <person name="Gohl D.M."/>
            <person name="Silverstein K.A.T."/>
            <person name="Koren S."/>
            <person name="Bechman K.B."/>
            <person name="Herman A."/>
            <person name="Abrahante J.E."/>
            <person name="Garbe J."/>
        </authorList>
    </citation>
    <scope>NUCLEOTIDE SEQUENCE</scope>
    <source>
        <strain evidence="1">Duluth1</strain>
        <tissue evidence="1">Whole animal</tissue>
    </source>
</reference>
<organism evidence="1 2">
    <name type="scientific">Dreissena polymorpha</name>
    <name type="common">Zebra mussel</name>
    <name type="synonym">Mytilus polymorpha</name>
    <dbReference type="NCBI Taxonomy" id="45954"/>
    <lineage>
        <taxon>Eukaryota</taxon>
        <taxon>Metazoa</taxon>
        <taxon>Spiralia</taxon>
        <taxon>Lophotrochozoa</taxon>
        <taxon>Mollusca</taxon>
        <taxon>Bivalvia</taxon>
        <taxon>Autobranchia</taxon>
        <taxon>Heteroconchia</taxon>
        <taxon>Euheterodonta</taxon>
        <taxon>Imparidentia</taxon>
        <taxon>Neoheterodontei</taxon>
        <taxon>Myida</taxon>
        <taxon>Dreissenoidea</taxon>
        <taxon>Dreissenidae</taxon>
        <taxon>Dreissena</taxon>
    </lineage>
</organism>
<evidence type="ECO:0000313" key="2">
    <source>
        <dbReference type="Proteomes" id="UP000828390"/>
    </source>
</evidence>
<keyword evidence="2" id="KW-1185">Reference proteome</keyword>
<sequence length="62" mass="6914">MAGGPGFLRPETELTVRLCFVHFDGSDALLESERIGRGTPFPEDFVRTHCTNVHDGIQVRLD</sequence>
<accession>A0A9D4H050</accession>
<reference evidence="1" key="1">
    <citation type="journal article" date="2019" name="bioRxiv">
        <title>The Genome of the Zebra Mussel, Dreissena polymorpha: A Resource for Invasive Species Research.</title>
        <authorList>
            <person name="McCartney M.A."/>
            <person name="Auch B."/>
            <person name="Kono T."/>
            <person name="Mallez S."/>
            <person name="Zhang Y."/>
            <person name="Obille A."/>
            <person name="Becker A."/>
            <person name="Abrahante J.E."/>
            <person name="Garbe J."/>
            <person name="Badalamenti J.P."/>
            <person name="Herman A."/>
            <person name="Mangelson H."/>
            <person name="Liachko I."/>
            <person name="Sullivan S."/>
            <person name="Sone E.D."/>
            <person name="Koren S."/>
            <person name="Silverstein K.A.T."/>
            <person name="Beckman K.B."/>
            <person name="Gohl D.M."/>
        </authorList>
    </citation>
    <scope>NUCLEOTIDE SEQUENCE</scope>
    <source>
        <strain evidence="1">Duluth1</strain>
        <tissue evidence="1">Whole animal</tissue>
    </source>
</reference>
<dbReference type="EMBL" id="JAIWYP010000005">
    <property type="protein sequence ID" value="KAH3826163.1"/>
    <property type="molecule type" value="Genomic_DNA"/>
</dbReference>
<protein>
    <submittedName>
        <fullName evidence="1">Uncharacterized protein</fullName>
    </submittedName>
</protein>
<proteinExistence type="predicted"/>
<dbReference type="Proteomes" id="UP000828390">
    <property type="component" value="Unassembled WGS sequence"/>
</dbReference>
<gene>
    <name evidence="1" type="ORF">DPMN_128059</name>
</gene>
<name>A0A9D4H050_DREPO</name>